<gene>
    <name evidence="2" type="ORF">HMPREF9708_00352</name>
</gene>
<keyword evidence="3" id="KW-1185">Reference proteome</keyword>
<dbReference type="EMBL" id="AGEG01000003">
    <property type="protein sequence ID" value="EHR37723.1"/>
    <property type="molecule type" value="Genomic_DNA"/>
</dbReference>
<accession>H3NHS4</accession>
<evidence type="ECO:0000313" key="3">
    <source>
        <dbReference type="Proteomes" id="UP000006190"/>
    </source>
</evidence>
<comment type="caution">
    <text evidence="2">The sequence shown here is derived from an EMBL/GenBank/DDBJ whole genome shotgun (WGS) entry which is preliminary data.</text>
</comment>
<dbReference type="STRING" id="883113.HMPREF9708_00352"/>
<organism evidence="2 3">
    <name type="scientific">Facklamia languida CCUG 37842</name>
    <dbReference type="NCBI Taxonomy" id="883113"/>
    <lineage>
        <taxon>Bacteria</taxon>
        <taxon>Bacillati</taxon>
        <taxon>Bacillota</taxon>
        <taxon>Bacilli</taxon>
        <taxon>Lactobacillales</taxon>
        <taxon>Aerococcaceae</taxon>
        <taxon>Facklamia</taxon>
    </lineage>
</organism>
<dbReference type="Proteomes" id="UP000006190">
    <property type="component" value="Unassembled WGS sequence"/>
</dbReference>
<sequence>MEQVCIELFEHTFVERQVPVDPSEMTTHLFYHFKQNKDKIKTLLLSHNNYFNQQFSNYLTQYLYPLVITQIRQNFKGFPENLLESFFETSFMNLLIWWLTQEDALSEAELADYFLTIILGKTYDKNSTHNRLGSEGEE</sequence>
<evidence type="ECO:0000259" key="1">
    <source>
        <dbReference type="Pfam" id="PF14278"/>
    </source>
</evidence>
<name>H3NHS4_9LACT</name>
<dbReference type="Pfam" id="PF14278">
    <property type="entry name" value="TetR_C_8"/>
    <property type="match status" value="1"/>
</dbReference>
<dbReference type="AlphaFoldDB" id="H3NHS4"/>
<evidence type="ECO:0000313" key="2">
    <source>
        <dbReference type="EMBL" id="EHR37723.1"/>
    </source>
</evidence>
<feature type="domain" description="Transcriptional regulator TetR C-terminal Firmicutes type" evidence="1">
    <location>
        <begin position="22"/>
        <end position="118"/>
    </location>
</feature>
<protein>
    <recommendedName>
        <fullName evidence="1">Transcriptional regulator TetR C-terminal Firmicutes type domain-containing protein</fullName>
    </recommendedName>
</protein>
<proteinExistence type="predicted"/>
<dbReference type="InterPro" id="IPR039532">
    <property type="entry name" value="TetR_C_Firmicutes"/>
</dbReference>
<dbReference type="HOGENOM" id="CLU_087539_3_1_9"/>
<dbReference type="eggNOG" id="COG1309">
    <property type="taxonomic scope" value="Bacteria"/>
</dbReference>
<reference evidence="2 3" key="1">
    <citation type="submission" date="2012-01" db="EMBL/GenBank/DDBJ databases">
        <title>The Genome Sequence of Facklamia languida CCUG 37842.</title>
        <authorList>
            <consortium name="The Broad Institute Genome Sequencing Platform"/>
            <person name="Earl A."/>
            <person name="Ward D."/>
            <person name="Feldgarden M."/>
            <person name="Gevers D."/>
            <person name="Huys G."/>
            <person name="Young S.K."/>
            <person name="Zeng Q."/>
            <person name="Gargeya S."/>
            <person name="Fitzgerald M."/>
            <person name="Haas B."/>
            <person name="Abouelleil A."/>
            <person name="Alvarado L."/>
            <person name="Arachchi H.M."/>
            <person name="Berlin A."/>
            <person name="Chapman S.B."/>
            <person name="Gearin G."/>
            <person name="Goldberg J."/>
            <person name="Griggs A."/>
            <person name="Gujja S."/>
            <person name="Hansen M."/>
            <person name="Heiman D."/>
            <person name="Howarth C."/>
            <person name="Larimer J."/>
            <person name="Lui A."/>
            <person name="MacDonald P.J.P."/>
            <person name="McCowen C."/>
            <person name="Montmayeur A."/>
            <person name="Murphy C."/>
            <person name="Neiman D."/>
            <person name="Pearson M."/>
            <person name="Priest M."/>
            <person name="Roberts A."/>
            <person name="Saif S."/>
            <person name="Shea T."/>
            <person name="Sisk P."/>
            <person name="Stolte C."/>
            <person name="Sykes S."/>
            <person name="Wortman J."/>
            <person name="Nusbaum C."/>
            <person name="Birren B."/>
        </authorList>
    </citation>
    <scope>NUCLEOTIDE SEQUENCE [LARGE SCALE GENOMIC DNA]</scope>
    <source>
        <strain evidence="2 3">CCUG 37842</strain>
    </source>
</reference>
<dbReference type="Gene3D" id="1.10.357.10">
    <property type="entry name" value="Tetracycline Repressor, domain 2"/>
    <property type="match status" value="1"/>
</dbReference>
<dbReference type="PATRIC" id="fig|883113.3.peg.356"/>